<name>A0A5N6NL75_9ASTR</name>
<gene>
    <name evidence="4" type="ORF">E3N88_21266</name>
</gene>
<sequence length="338" mass="37636">MVKPAEETPMINLWMSNVDLVAPNSHTQTVYFYRPNGATNFFDPKVMKDALSKALVPFYPLGGRFKRAEDGRIEIDCRGQGVLFAEAESDGVVDDFGDFAPTLELRQLIPAVDTTQGIESYPLLVLQVTYFKCGGVSLGVGLHHYAADGVSGLHFVNNWSNMARGLDITIPPFIDRNLLRARDPPQPAFDHIEYQPAPPLKTTPRNTNNQQVPEIAISIFKLTRDKLNALKAKSKEVGNTIKYSTYEILSELQPDLKALSRGAHMYKCPNLAINSWVRLPIYDADFGWGRPIFMGPCVIDYDGLIVLLPSPINDGSMSIVISIQAEHMKLFSGFLYDI</sequence>
<dbReference type="Gene3D" id="3.30.559.10">
    <property type="entry name" value="Chloramphenicol acetyltransferase-like domain"/>
    <property type="match status" value="2"/>
</dbReference>
<comment type="caution">
    <text evidence="4">The sequence shown here is derived from an EMBL/GenBank/DDBJ whole genome shotgun (WGS) entry which is preliminary data.</text>
</comment>
<evidence type="ECO:0000256" key="3">
    <source>
        <dbReference type="ARBA" id="ARBA00023315"/>
    </source>
</evidence>
<dbReference type="FunFam" id="3.30.559.10:FF:000015">
    <property type="entry name" value="Spermidine hydroxycinnamoyl transferase"/>
    <property type="match status" value="1"/>
</dbReference>
<organism evidence="4 5">
    <name type="scientific">Mikania micrantha</name>
    <name type="common">bitter vine</name>
    <dbReference type="NCBI Taxonomy" id="192012"/>
    <lineage>
        <taxon>Eukaryota</taxon>
        <taxon>Viridiplantae</taxon>
        <taxon>Streptophyta</taxon>
        <taxon>Embryophyta</taxon>
        <taxon>Tracheophyta</taxon>
        <taxon>Spermatophyta</taxon>
        <taxon>Magnoliopsida</taxon>
        <taxon>eudicotyledons</taxon>
        <taxon>Gunneridae</taxon>
        <taxon>Pentapetalae</taxon>
        <taxon>asterids</taxon>
        <taxon>campanulids</taxon>
        <taxon>Asterales</taxon>
        <taxon>Asteraceae</taxon>
        <taxon>Asteroideae</taxon>
        <taxon>Heliantheae alliance</taxon>
        <taxon>Eupatorieae</taxon>
        <taxon>Mikania</taxon>
    </lineage>
</organism>
<protein>
    <submittedName>
        <fullName evidence="4">Uncharacterized protein</fullName>
    </submittedName>
</protein>
<dbReference type="EMBL" id="SZYD01000011">
    <property type="protein sequence ID" value="KAD4889193.1"/>
    <property type="molecule type" value="Genomic_DNA"/>
</dbReference>
<dbReference type="GO" id="GO:0016747">
    <property type="term" value="F:acyltransferase activity, transferring groups other than amino-acyl groups"/>
    <property type="evidence" value="ECO:0007669"/>
    <property type="project" value="UniProtKB-ARBA"/>
</dbReference>
<evidence type="ECO:0000256" key="1">
    <source>
        <dbReference type="ARBA" id="ARBA00009861"/>
    </source>
</evidence>
<dbReference type="Proteomes" id="UP000326396">
    <property type="component" value="Linkage Group LG19"/>
</dbReference>
<accession>A0A5N6NL75</accession>
<evidence type="ECO:0000256" key="2">
    <source>
        <dbReference type="ARBA" id="ARBA00022679"/>
    </source>
</evidence>
<keyword evidence="3" id="KW-0012">Acyltransferase</keyword>
<keyword evidence="5" id="KW-1185">Reference proteome</keyword>
<dbReference type="InterPro" id="IPR023213">
    <property type="entry name" value="CAT-like_dom_sf"/>
</dbReference>
<dbReference type="PANTHER" id="PTHR31642">
    <property type="entry name" value="TRICHOTHECENE 3-O-ACETYLTRANSFERASE"/>
    <property type="match status" value="1"/>
</dbReference>
<dbReference type="OrthoDB" id="1918817at2759"/>
<evidence type="ECO:0000313" key="4">
    <source>
        <dbReference type="EMBL" id="KAD4889193.1"/>
    </source>
</evidence>
<proteinExistence type="inferred from homology"/>
<keyword evidence="2" id="KW-0808">Transferase</keyword>
<dbReference type="InterPro" id="IPR050317">
    <property type="entry name" value="Plant_Fungal_Acyltransferase"/>
</dbReference>
<dbReference type="Pfam" id="PF02458">
    <property type="entry name" value="Transferase"/>
    <property type="match status" value="2"/>
</dbReference>
<reference evidence="4 5" key="1">
    <citation type="submission" date="2019-05" db="EMBL/GenBank/DDBJ databases">
        <title>Mikania micrantha, genome provides insights into the molecular mechanism of rapid growth.</title>
        <authorList>
            <person name="Liu B."/>
        </authorList>
    </citation>
    <scope>NUCLEOTIDE SEQUENCE [LARGE SCALE GENOMIC DNA]</scope>
    <source>
        <strain evidence="4">NLD-2019</strain>
        <tissue evidence="4">Leaf</tissue>
    </source>
</reference>
<dbReference type="AlphaFoldDB" id="A0A5N6NL75"/>
<evidence type="ECO:0000313" key="5">
    <source>
        <dbReference type="Proteomes" id="UP000326396"/>
    </source>
</evidence>
<comment type="similarity">
    <text evidence="1">Belongs to the plant acyltransferase family.</text>
</comment>
<dbReference type="PANTHER" id="PTHR31642:SF11">
    <property type="entry name" value="SHIKIMATE O-HYDROXYCINNAMOYLTRANSFERASE"/>
    <property type="match status" value="1"/>
</dbReference>